<organism evidence="7 8">
    <name type="scientific">Mytilus edulis</name>
    <name type="common">Blue mussel</name>
    <dbReference type="NCBI Taxonomy" id="6550"/>
    <lineage>
        <taxon>Eukaryota</taxon>
        <taxon>Metazoa</taxon>
        <taxon>Spiralia</taxon>
        <taxon>Lophotrochozoa</taxon>
        <taxon>Mollusca</taxon>
        <taxon>Bivalvia</taxon>
        <taxon>Autobranchia</taxon>
        <taxon>Pteriomorphia</taxon>
        <taxon>Mytilida</taxon>
        <taxon>Mytiloidea</taxon>
        <taxon>Mytilidae</taxon>
        <taxon>Mytilinae</taxon>
        <taxon>Mytilus</taxon>
    </lineage>
</organism>
<keyword evidence="2" id="KW-0963">Cytoplasm</keyword>
<dbReference type="SUPFAM" id="SSF52540">
    <property type="entry name" value="P-loop containing nucleoside triphosphate hydrolases"/>
    <property type="match status" value="12"/>
</dbReference>
<evidence type="ECO:0000256" key="4">
    <source>
        <dbReference type="ARBA" id="ARBA00022860"/>
    </source>
</evidence>
<keyword evidence="3" id="KW-0677">Repeat</keyword>
<dbReference type="Gene3D" id="1.20.5.190">
    <property type="match status" value="26"/>
</dbReference>
<evidence type="ECO:0000313" key="8">
    <source>
        <dbReference type="Proteomes" id="UP000683360"/>
    </source>
</evidence>
<feature type="region of interest" description="Disordered" evidence="6">
    <location>
        <begin position="321"/>
        <end position="406"/>
    </location>
</feature>
<feature type="compositionally biased region" description="Polar residues" evidence="6">
    <location>
        <begin position="149"/>
        <end position="168"/>
    </location>
</feature>
<feature type="region of interest" description="Disordered" evidence="6">
    <location>
        <begin position="268"/>
        <end position="296"/>
    </location>
</feature>
<evidence type="ECO:0000256" key="1">
    <source>
        <dbReference type="ARBA" id="ARBA00004496"/>
    </source>
</evidence>
<gene>
    <name evidence="7" type="ORF">MEDL_16489</name>
</gene>
<dbReference type="Gene3D" id="1.10.418.10">
    <property type="entry name" value="Calponin-like domain"/>
    <property type="match status" value="2"/>
</dbReference>
<dbReference type="InterPro" id="IPR000048">
    <property type="entry name" value="IQ_motif_EF-hand-BS"/>
</dbReference>
<feature type="compositionally biased region" description="Basic and acidic residues" evidence="6">
    <location>
        <begin position="372"/>
        <end position="384"/>
    </location>
</feature>
<dbReference type="OrthoDB" id="2148418at2759"/>
<comment type="subcellular location">
    <subcellularLocation>
        <location evidence="1">Cytoplasm</location>
    </subcellularLocation>
</comment>
<name>A0A8S3R407_MYTED</name>
<dbReference type="GO" id="GO:0000922">
    <property type="term" value="C:spindle pole"/>
    <property type="evidence" value="ECO:0007669"/>
    <property type="project" value="TreeGrafter"/>
</dbReference>
<dbReference type="InterPro" id="IPR036872">
    <property type="entry name" value="CH_dom_sf"/>
</dbReference>
<dbReference type="Proteomes" id="UP000683360">
    <property type="component" value="Unassembled WGS sequence"/>
</dbReference>
<keyword evidence="8" id="KW-1185">Reference proteome</keyword>
<dbReference type="SUPFAM" id="SSF47576">
    <property type="entry name" value="Calponin-homology domain, CH-domain"/>
    <property type="match status" value="1"/>
</dbReference>
<feature type="compositionally biased region" description="Polar residues" evidence="6">
    <location>
        <begin position="335"/>
        <end position="344"/>
    </location>
</feature>
<keyword evidence="5" id="KW-0175">Coiled coil</keyword>
<dbReference type="GO" id="GO:0007051">
    <property type="term" value="P:spindle organization"/>
    <property type="evidence" value="ECO:0007669"/>
    <property type="project" value="TreeGrafter"/>
</dbReference>
<dbReference type="Pfam" id="PF00612">
    <property type="entry name" value="IQ"/>
    <property type="match status" value="32"/>
</dbReference>
<dbReference type="GO" id="GO:0005737">
    <property type="term" value="C:cytoplasm"/>
    <property type="evidence" value="ECO:0007669"/>
    <property type="project" value="UniProtKB-SubCell"/>
</dbReference>
<dbReference type="PROSITE" id="PS50096">
    <property type="entry name" value="IQ"/>
    <property type="match status" value="35"/>
</dbReference>
<evidence type="ECO:0000313" key="7">
    <source>
        <dbReference type="EMBL" id="CAG2201877.1"/>
    </source>
</evidence>
<comment type="caution">
    <text evidence="7">The sequence shown here is derived from an EMBL/GenBank/DDBJ whole genome shotgun (WGS) entry which is preliminary data.</text>
</comment>
<dbReference type="EMBL" id="CAJPWZ010000870">
    <property type="protein sequence ID" value="CAG2201877.1"/>
    <property type="molecule type" value="Genomic_DNA"/>
</dbReference>
<dbReference type="GO" id="GO:0051295">
    <property type="term" value="P:establishment of meiotic spindle localization"/>
    <property type="evidence" value="ECO:0007669"/>
    <property type="project" value="TreeGrafter"/>
</dbReference>
<feature type="coiled-coil region" evidence="5">
    <location>
        <begin position="609"/>
        <end position="636"/>
    </location>
</feature>
<reference evidence="7" key="1">
    <citation type="submission" date="2021-03" db="EMBL/GenBank/DDBJ databases">
        <authorList>
            <person name="Bekaert M."/>
        </authorList>
    </citation>
    <scope>NUCLEOTIDE SEQUENCE</scope>
</reference>
<dbReference type="InterPro" id="IPR051185">
    <property type="entry name" value="ASPM"/>
</dbReference>
<proteinExistence type="predicted"/>
<evidence type="ECO:0000256" key="6">
    <source>
        <dbReference type="SAM" id="MobiDB-lite"/>
    </source>
</evidence>
<keyword evidence="4" id="KW-0112">Calmodulin-binding</keyword>
<dbReference type="InterPro" id="IPR027417">
    <property type="entry name" value="P-loop_NTPase"/>
</dbReference>
<dbReference type="GO" id="GO:0000278">
    <property type="term" value="P:mitotic cell cycle"/>
    <property type="evidence" value="ECO:0007669"/>
    <property type="project" value="TreeGrafter"/>
</dbReference>
<feature type="compositionally biased region" description="Polar residues" evidence="6">
    <location>
        <begin position="385"/>
        <end position="400"/>
    </location>
</feature>
<feature type="region of interest" description="Disordered" evidence="6">
    <location>
        <begin position="149"/>
        <end position="188"/>
    </location>
</feature>
<evidence type="ECO:0000256" key="3">
    <source>
        <dbReference type="ARBA" id="ARBA00022737"/>
    </source>
</evidence>
<accession>A0A8S3R407</accession>
<dbReference type="GO" id="GO:0005516">
    <property type="term" value="F:calmodulin binding"/>
    <property type="evidence" value="ECO:0007669"/>
    <property type="project" value="UniProtKB-KW"/>
</dbReference>
<dbReference type="FunFam" id="1.20.5.190:FF:000008">
    <property type="entry name" value="Abnormal spindle-like microcephaly-associated protein homolog"/>
    <property type="match status" value="5"/>
</dbReference>
<evidence type="ECO:0000256" key="2">
    <source>
        <dbReference type="ARBA" id="ARBA00022490"/>
    </source>
</evidence>
<dbReference type="SMART" id="SM00015">
    <property type="entry name" value="IQ"/>
    <property type="match status" value="50"/>
</dbReference>
<dbReference type="PANTHER" id="PTHR22706:SF1">
    <property type="entry name" value="ASSEMBLY FACTOR FOR SPINDLE MICROTUBULES"/>
    <property type="match status" value="1"/>
</dbReference>
<protein>
    <submittedName>
        <fullName evidence="7">ASPM</fullName>
    </submittedName>
</protein>
<sequence length="2662" mass="313703">MKTSESFDLKYTNHIEAVPTNNFDVCEKSSPEHCGKDSDLELPTNHLAENKREIENTETTVKRRSFWEKPCDLSITFENLDTPMREVYNNMDMEERKKHRRSFWEKPDESKLTPVTLKGINNSGNVSDHDELTSPMHENIQKNMSSVEHSYQESNLVDSVEKNTSFPTTPYHLLPKTPNPDNSRRSTHVVEKPKIFKLDEVQKKKLFADEADVSIDQVEINICCDENIVTRSSIVPLKNQNKEPKEEQKKEDVDNEIMTKETATLENKFINNLDNPQDTNNSMQLKDSCINPSVNENENKNPNGLFFISCSSTKPVDKQVKSTVAKSISRKQPNKPVTTTSQKKVSPKRPLSQARMSENKRRKTNETTEQNDEIRNNKNTERSKQSTVNKQPSLKGSSAVQGRVKAPAKGVAQSKLLLMKKTKTVDAGSLCVDNNRNNVKLAPTREVLSFRAYSQHRRLNQLRRAACLKQAILDMLLSFNPLWLRIGLETTFGEMIMIQNNGDVIGLSRFIITRVLGNPDIACEFSHPSVPHLRVMEILSEDHTLTKKLRAPAISRLQKIHNMDVVFQILAKQGVNVDLKGAKVTCRDVVDGHREKTLKLLWCLIVQYQVSLLLNKEQLKEEIRILERSLMVRNQLAALQRYEEFLSQKKRDSIDPDLFSQNELVMLLLKWCRVVSAYYGIQKLKKINKTITWCKTDKFLENNSAQWTCLMSPDTPLSSITLAKEIIKHQTMRTLTEDNDHANNQNNSLSDSFGQAPFTVKEDDALFEQMLSNEKENFKTLYEKVSELGGIPLMLRSADMSNTIPDEKVVVTYVTYLCARLLDIRHESRAARVIQLAWRRHHLQKVKKDFVIKQRAAIVIQRERYMLAQRDRSQFQLKVKASITIQSTVRSYLHQQRYRNIIKSIRTIQSKYSAYKLQQKCRSEYVEKKMAAITIQSVVRMITARKNFKREKAALKIQTTWRMYTCKNLLKTHLSSVVKIQTYYRMVCQKRKFKQLKKSAVTLQRYFSTYLLMRKDRETYHKQLQSCLKIQRWWKSLIESKKAKHIAAAIKIQAAFRGFVQKKIYVKTRRHVIRLQASARRCLASTQYKKQKQAVLKIQEWYRRHLLLVKCQKEFRQKKQAVVYLQSCIRRWRCMKEYQNMKTSVIKIQSSVRTFLAVTSFKKKKKAVAVIQKHHHAWSVMKIEKRKYDKIKQACVVIQSYWRGRKVRQTLVKMNKAAVIIQTKFRGQIARDYYLCLKEFVIVCQRRLRAKLQKRTEREEIIRQTKAATVIQTRFRGFIEKQRFRRSIHSIVKLQTNIRGYLQRKRFLQLKHSTLLLQRHYRAYKECKNVRTMYLVKKGAAITIQGYFRGFMVRKMVKKLNVSAIKVQSVYRGYKQKQCYLSMRKAAKTCQALYRAKITGMKERYKYLMIKISALVIQRHYRSYKISKVERERHQAALKIQTLYRSHRGRTQYLKLKQNVIKCQQLYRNKTMARFCRRQYLCTKTAVVTIQAIFRGWKIRRLLFRQHKAATVIQSAYRRYVLHNKFNHLKQATLTVQRIYRAHVLGSYTRTEFLIKKGAAMTLQAAYKGWKVRKGIVQQHQKAKTIQSAFRGYIQQKNYQRLKKAAVLCQKVYRTHVLGSYARKEFINLKNAIIFIQARYRGLKVRQEMRMKNEAATKIQSVYRGYIQYGQFTSLKKAVLSCQKIYRNHRIGAKHRKAFLLTKVLQLHYKLLSEDGRNHRIGAKHRKAFLLTKGATITLQAFIRGWKVRQEMRMKNEAATKIQSVYRGYIQYGQFTSLKEAVISCQKIYRNCIKGARMRKEFLLTKGAIITLQAFIRGWKVRRNVKRQCQAAVVIQSAYRRHIEHNKFTKLKKATVACQKRYRASILSKQIRRQFLIQKGAALIIEDWYCAYLERCKEKQRHNRATVIQKVYRGYRVRNKYRKVKDAVATIQRHYKNYRTTRQMRNQYLSMQVSAVIIQKYCRGYQNSECCEKLSATKRFIKLKSAALICQKRFRAAIFGHQQRLAFLKVRSAAVLIQSHARRWLAQRSFITQLSHIVTIQKSFRGYLARKNFQLLKKAVCIIQNRWRVVMEMHKIQRDNLIKQGAAITIQSSWKAYLARKEYKKLCCLTIKLQALVRSKQQRRKYKDLKSSAFTIQRHFRACLIGKNIKMEYIKTKATVVKLQAFIRGNQARMLLKRMKACITIQSHYKGYVCVKNYQRIRRAVITIQSQYRGMLERRQFQKKVEAVVKIQKCVKRRSFANRVRNYLEERRKSAILIQAWYRGYQGRKIVHRLKAVIKIQALVRMKLQRLEYKSRIKSVIVVQSCVRRYLVQKEAGKLRKEIRAVICIQKAYRKFKERQHIKLQKKARQAYVRKFTKMLWLNLAAITVQRFYRKCKLMEQAKEKLCKILIIQRWSKGRLCRLRYLKLQRSIVVLQRKARLHLKTRQEAAVKIQTAIRKWLQIKKQKLKIKAIVKIQSIWRGEQVRRRSIGQKIEKIRKRVEKANRSATEENKLGNRMASALDYLLRYKQLSHILEVLIHLDVATRLSAACCEKFVSVNAVHVIYRLMRGCNRSQPHMELIKYSVSILLNLAKEIHQDKKLAEKIRSIHLLTARKHKIDESRQLRQARLLAAKSFNCSLPIHHKKQHKIKPDWVLRKDKMKELQDPLSAVNFVMDSFQLKSK</sequence>
<evidence type="ECO:0000256" key="5">
    <source>
        <dbReference type="SAM" id="Coils"/>
    </source>
</evidence>
<dbReference type="PANTHER" id="PTHR22706">
    <property type="entry name" value="ASSEMBLY FACTOR FOR SPINDLE MICROTUBULES"/>
    <property type="match status" value="1"/>
</dbReference>